<keyword evidence="1" id="KW-0547">Nucleotide-binding</keyword>
<dbReference type="NCBIfam" id="TIGR03029">
    <property type="entry name" value="EpsG"/>
    <property type="match status" value="1"/>
</dbReference>
<keyword evidence="2" id="KW-0067">ATP-binding</keyword>
<dbReference type="SUPFAM" id="SSF160246">
    <property type="entry name" value="EspE N-terminal domain-like"/>
    <property type="match status" value="1"/>
</dbReference>
<dbReference type="RefSeq" id="WP_175626185.1">
    <property type="nucleotide sequence ID" value="NZ_JADOEL010000009.1"/>
</dbReference>
<dbReference type="InterPro" id="IPR033756">
    <property type="entry name" value="YlxH/NBP35"/>
</dbReference>
<dbReference type="InterPro" id="IPR005702">
    <property type="entry name" value="Wzc-like_C"/>
</dbReference>
<dbReference type="InterPro" id="IPR050445">
    <property type="entry name" value="Bact_polysacc_biosynth/exp"/>
</dbReference>
<dbReference type="SUPFAM" id="SSF52540">
    <property type="entry name" value="P-loop containing nucleoside triphosphate hydrolases"/>
    <property type="match status" value="1"/>
</dbReference>
<name>A0ABS0EUA7_9BURK</name>
<sequence length="300" mass="32651">MIRNATQIQDAATLHYRETRPLSTANQMGSILIKSGRLTAGDTELILREQHKYRQRFGETGVALGLLTAADIDFALSSQFAYPYLRRGESSVSEEVIAAYDPFSKQVEALRALRSQLVMRWFGAGAQRSALAITSAERGDGRSYIAANLAVLFSQLGQRTLLIDADMRRPRQHKLFGIENRSGLSGILSGRNAATDVQRIEALMDLSVLPSGVLPPNPQELLGRGAFPQMLRDFSTEFDVILIDTPPDYDYADGQTAAARAGAALVVARKDNSHVGAIGNLVDSMKHSGVLVVGAVMNEY</sequence>
<dbReference type="NCBIfam" id="TIGR01007">
    <property type="entry name" value="eps_fam"/>
    <property type="match status" value="1"/>
</dbReference>
<dbReference type="PANTHER" id="PTHR32309:SF31">
    <property type="entry name" value="CAPSULAR EXOPOLYSACCHARIDE FAMILY"/>
    <property type="match status" value="1"/>
</dbReference>
<evidence type="ECO:0000256" key="1">
    <source>
        <dbReference type="ARBA" id="ARBA00022741"/>
    </source>
</evidence>
<gene>
    <name evidence="3" type="primary">epsG</name>
    <name evidence="3" type="ORF">IXC47_12095</name>
</gene>
<accession>A0ABS0EUA7</accession>
<keyword evidence="4" id="KW-1185">Reference proteome</keyword>
<comment type="caution">
    <text evidence="3">The sequence shown here is derived from an EMBL/GenBank/DDBJ whole genome shotgun (WGS) entry which is preliminary data.</text>
</comment>
<dbReference type="Gene3D" id="3.40.50.300">
    <property type="entry name" value="P-loop containing nucleotide triphosphate hydrolases"/>
    <property type="match status" value="1"/>
</dbReference>
<keyword evidence="3" id="KW-0808">Transferase</keyword>
<dbReference type="GO" id="GO:0016301">
    <property type="term" value="F:kinase activity"/>
    <property type="evidence" value="ECO:0007669"/>
    <property type="project" value="UniProtKB-KW"/>
</dbReference>
<protein>
    <submittedName>
        <fullName evidence="3">Chain length determinant protein tyrosine kinase EpsG</fullName>
    </submittedName>
</protein>
<keyword evidence="3" id="KW-0418">Kinase</keyword>
<dbReference type="PANTHER" id="PTHR32309">
    <property type="entry name" value="TYROSINE-PROTEIN KINASE"/>
    <property type="match status" value="1"/>
</dbReference>
<reference evidence="3 4" key="1">
    <citation type="submission" date="2020-11" db="EMBL/GenBank/DDBJ databases">
        <title>WGS of Herminiimonas contaminans strain Marseille-Q4544 isolated from planarians Schmidtea mediterranea.</title>
        <authorList>
            <person name="Kangale L."/>
        </authorList>
    </citation>
    <scope>NUCLEOTIDE SEQUENCE [LARGE SCALE GENOMIC DNA]</scope>
    <source>
        <strain evidence="3 4">Marseille-Q4544</strain>
    </source>
</reference>
<dbReference type="InterPro" id="IPR017479">
    <property type="entry name" value="Tyr_kinase_chain_length_EpsG"/>
</dbReference>
<dbReference type="InterPro" id="IPR037257">
    <property type="entry name" value="T2SS_E_N_sf"/>
</dbReference>
<evidence type="ECO:0000313" key="3">
    <source>
        <dbReference type="EMBL" id="MBF8178422.1"/>
    </source>
</evidence>
<dbReference type="CDD" id="cd05387">
    <property type="entry name" value="BY-kinase"/>
    <property type="match status" value="1"/>
</dbReference>
<dbReference type="Pfam" id="PF10609">
    <property type="entry name" value="ParA"/>
    <property type="match status" value="1"/>
</dbReference>
<dbReference type="Proteomes" id="UP000657372">
    <property type="component" value="Unassembled WGS sequence"/>
</dbReference>
<organism evidence="3 4">
    <name type="scientific">Herminiimonas contaminans</name>
    <dbReference type="NCBI Taxonomy" id="1111140"/>
    <lineage>
        <taxon>Bacteria</taxon>
        <taxon>Pseudomonadati</taxon>
        <taxon>Pseudomonadota</taxon>
        <taxon>Betaproteobacteria</taxon>
        <taxon>Burkholderiales</taxon>
        <taxon>Oxalobacteraceae</taxon>
        <taxon>Herminiimonas</taxon>
    </lineage>
</organism>
<dbReference type="EMBL" id="JADOEL010000009">
    <property type="protein sequence ID" value="MBF8178422.1"/>
    <property type="molecule type" value="Genomic_DNA"/>
</dbReference>
<evidence type="ECO:0000313" key="4">
    <source>
        <dbReference type="Proteomes" id="UP000657372"/>
    </source>
</evidence>
<proteinExistence type="predicted"/>
<dbReference type="InterPro" id="IPR027417">
    <property type="entry name" value="P-loop_NTPase"/>
</dbReference>
<evidence type="ECO:0000256" key="2">
    <source>
        <dbReference type="ARBA" id="ARBA00022840"/>
    </source>
</evidence>